<keyword evidence="4" id="KW-0503">Monooxygenase</keyword>
<evidence type="ECO:0000256" key="4">
    <source>
        <dbReference type="ARBA" id="ARBA00023033"/>
    </source>
</evidence>
<dbReference type="AlphaFoldDB" id="A0A1Z1FFW7"/>
<protein>
    <submittedName>
        <fullName evidence="6">LLM class F420-dependent oxidoreductase</fullName>
    </submittedName>
    <submittedName>
        <fullName evidence="7">TIGR03619 family F420-dependent LLM class oxidoreductase</fullName>
        <ecNumber evidence="7">1.-.-.-</ecNumber>
    </submittedName>
</protein>
<dbReference type="EMBL" id="CP060053">
    <property type="protein sequence ID" value="QNE07036.1"/>
    <property type="molecule type" value="Genomic_DNA"/>
</dbReference>
<keyword evidence="2" id="KW-0288">FMN</keyword>
<proteinExistence type="predicted"/>
<dbReference type="PANTHER" id="PTHR42847:SF4">
    <property type="entry name" value="ALKANESULFONATE MONOOXYGENASE-RELATED"/>
    <property type="match status" value="1"/>
</dbReference>
<evidence type="ECO:0000259" key="5">
    <source>
        <dbReference type="Pfam" id="PF00296"/>
    </source>
</evidence>
<organism evidence="6 8">
    <name type="scientific">Croceicoccus marinus</name>
    <dbReference type="NCBI Taxonomy" id="450378"/>
    <lineage>
        <taxon>Bacteria</taxon>
        <taxon>Pseudomonadati</taxon>
        <taxon>Pseudomonadota</taxon>
        <taxon>Alphaproteobacteria</taxon>
        <taxon>Sphingomonadales</taxon>
        <taxon>Erythrobacteraceae</taxon>
        <taxon>Croceicoccus</taxon>
    </lineage>
</organism>
<dbReference type="Proteomes" id="UP000195807">
    <property type="component" value="Plasmid pCME4A9I"/>
</dbReference>
<dbReference type="Gene3D" id="3.20.20.30">
    <property type="entry name" value="Luciferase-like domain"/>
    <property type="match status" value="1"/>
</dbReference>
<geneLocation type="plasmid" evidence="6">
    <name>pCME4A9I</name>
</geneLocation>
<dbReference type="KEGG" id="cman:A9D14_14825"/>
<dbReference type="InterPro" id="IPR036661">
    <property type="entry name" value="Luciferase-like_sf"/>
</dbReference>
<sequence length="306" mass="34242">MKLSIGIPKSMKVAAMVQPWEEPLTGADVGELMAVADRLGFYKCMLGEHFIIPKEHIELSGDWYFHTAVALGFYGGQTKNLRLASSISILPLQSPIVQAKAWSTLDWLTGGRAEPIFGVGWLKEEFDMLGVPFEKRGAMADEYIAAMIELWTQDDPEFEGEFVSFKNCGFAPKPLQKPHVPIWFGGDAPAVQRRVAKFGNGWSPFRTPPESFPDCIDYIKSQPEYDGRPLEMFFALEMLNVGAHHEILDDARAPGTEDKQKIIDQIGWLKELGITETIVPLPPGLSGKQAWIDRQHWVAEEIMPAI</sequence>
<keyword evidence="3 7" id="KW-0560">Oxidoreductase</keyword>
<gene>
    <name evidence="6" type="ORF">A9D14_14825</name>
    <name evidence="7" type="ORF">H4O24_18560</name>
</gene>
<dbReference type="EC" id="1.-.-.-" evidence="7"/>
<dbReference type="InterPro" id="IPR011251">
    <property type="entry name" value="Luciferase-like_dom"/>
</dbReference>
<dbReference type="Pfam" id="PF00296">
    <property type="entry name" value="Bac_luciferase"/>
    <property type="match status" value="1"/>
</dbReference>
<dbReference type="InterPro" id="IPR019921">
    <property type="entry name" value="Lucif-like_OxRdtase_Rv2161c"/>
</dbReference>
<name>A0A1Z1FFW7_9SPHN</name>
<evidence type="ECO:0000256" key="2">
    <source>
        <dbReference type="ARBA" id="ARBA00022643"/>
    </source>
</evidence>
<dbReference type="InterPro" id="IPR050172">
    <property type="entry name" value="SsuD_RutA_monooxygenase"/>
</dbReference>
<keyword evidence="6" id="KW-0614">Plasmid</keyword>
<keyword evidence="8" id="KW-1185">Reference proteome</keyword>
<feature type="domain" description="Luciferase-like" evidence="5">
    <location>
        <begin position="26"/>
        <end position="231"/>
    </location>
</feature>
<reference evidence="6 8" key="1">
    <citation type="submission" date="2017-01" db="EMBL/GenBank/DDBJ databases">
        <title>Complete genome sequence of esterase-producing bacterium Croceicoccus marinus E4A9.</title>
        <authorList>
            <person name="Wu Y.-H."/>
            <person name="Cheng H."/>
            <person name="Xu L."/>
            <person name="Huo Y.-Y."/>
            <person name="Wang C.-S."/>
            <person name="Xu X.-W."/>
        </authorList>
    </citation>
    <scope>NUCLEOTIDE SEQUENCE [LARGE SCALE GENOMIC DNA]</scope>
    <source>
        <strain evidence="6 8">E4A9</strain>
        <plasmid evidence="6">pCME4A9I</plasmid>
        <plasmid evidence="8">Plasmid pcme4a9i</plasmid>
    </source>
</reference>
<geneLocation type="plasmid" evidence="8">
    <name>pcme4a9i</name>
</geneLocation>
<dbReference type="SUPFAM" id="SSF51679">
    <property type="entry name" value="Bacterial luciferase-like"/>
    <property type="match status" value="1"/>
</dbReference>
<dbReference type="RefSeq" id="WP_066849569.1">
    <property type="nucleotide sequence ID" value="NZ_CP019603.1"/>
</dbReference>
<dbReference type="PANTHER" id="PTHR42847">
    <property type="entry name" value="ALKANESULFONATE MONOOXYGENASE"/>
    <property type="match status" value="1"/>
</dbReference>
<evidence type="ECO:0000313" key="9">
    <source>
        <dbReference type="Proteomes" id="UP000515297"/>
    </source>
</evidence>
<dbReference type="EMBL" id="CP019603">
    <property type="protein sequence ID" value="ARU17652.1"/>
    <property type="molecule type" value="Genomic_DNA"/>
</dbReference>
<geneLocation type="plasmid" evidence="7 9">
    <name>plas1</name>
</geneLocation>
<keyword evidence="1" id="KW-0285">Flavoprotein</keyword>
<evidence type="ECO:0000256" key="3">
    <source>
        <dbReference type="ARBA" id="ARBA00023002"/>
    </source>
</evidence>
<reference evidence="7 9" key="2">
    <citation type="submission" date="2020-08" db="EMBL/GenBank/DDBJ databases">
        <authorList>
            <person name="Liu G."/>
            <person name="Sun C."/>
        </authorList>
    </citation>
    <scope>NUCLEOTIDE SEQUENCE [LARGE SCALE GENOMIC DNA]</scope>
    <source>
        <strain evidence="7 9">OT19</strain>
        <plasmid evidence="7 9">plas1</plasmid>
    </source>
</reference>
<dbReference type="GO" id="GO:0046306">
    <property type="term" value="P:alkanesulfonate catabolic process"/>
    <property type="evidence" value="ECO:0007669"/>
    <property type="project" value="TreeGrafter"/>
</dbReference>
<accession>A0A1Z1FFW7</accession>
<dbReference type="GO" id="GO:0008726">
    <property type="term" value="F:alkanesulfonate monooxygenase activity"/>
    <property type="evidence" value="ECO:0007669"/>
    <property type="project" value="TreeGrafter"/>
</dbReference>
<dbReference type="NCBIfam" id="TIGR03619">
    <property type="entry name" value="F420_Rv2161c"/>
    <property type="match status" value="1"/>
</dbReference>
<evidence type="ECO:0000256" key="1">
    <source>
        <dbReference type="ARBA" id="ARBA00022630"/>
    </source>
</evidence>
<dbReference type="Proteomes" id="UP000515297">
    <property type="component" value="Plasmid plas1"/>
</dbReference>
<dbReference type="OrthoDB" id="5728724at2"/>
<evidence type="ECO:0000313" key="8">
    <source>
        <dbReference type="Proteomes" id="UP000195807"/>
    </source>
</evidence>
<evidence type="ECO:0000313" key="6">
    <source>
        <dbReference type="EMBL" id="ARU17652.1"/>
    </source>
</evidence>
<dbReference type="STRING" id="450378.GCA_001661675_02979"/>
<evidence type="ECO:0000313" key="7">
    <source>
        <dbReference type="EMBL" id="QNE07036.1"/>
    </source>
</evidence>